<dbReference type="GO" id="GO:0070819">
    <property type="term" value="F:menaquinone-dependent protoporphyrinogen oxidase activity"/>
    <property type="evidence" value="ECO:0007669"/>
    <property type="project" value="TreeGrafter"/>
</dbReference>
<protein>
    <submittedName>
        <fullName evidence="2">Flavodoxin</fullName>
    </submittedName>
</protein>
<dbReference type="PANTHER" id="PTHR38030:SF2">
    <property type="entry name" value="PROTOPORPHYRINOGEN IX DEHYDROGENASE [QUINONE]"/>
    <property type="match status" value="1"/>
</dbReference>
<dbReference type="Gene3D" id="3.40.50.360">
    <property type="match status" value="1"/>
</dbReference>
<dbReference type="GO" id="GO:0010181">
    <property type="term" value="F:FMN binding"/>
    <property type="evidence" value="ECO:0007669"/>
    <property type="project" value="TreeGrafter"/>
</dbReference>
<dbReference type="InterPro" id="IPR052200">
    <property type="entry name" value="Protoporphyrinogen_IX_DH"/>
</dbReference>
<evidence type="ECO:0000313" key="3">
    <source>
        <dbReference type="Proteomes" id="UP000280444"/>
    </source>
</evidence>
<dbReference type="EMBL" id="RQZF01000006">
    <property type="protein sequence ID" value="RRC95094.1"/>
    <property type="molecule type" value="Genomic_DNA"/>
</dbReference>
<dbReference type="InterPro" id="IPR029039">
    <property type="entry name" value="Flavoprotein-like_sf"/>
</dbReference>
<evidence type="ECO:0000259" key="1">
    <source>
        <dbReference type="Pfam" id="PF12724"/>
    </source>
</evidence>
<name>A0A3P1SDJ5_9ACTO</name>
<feature type="domain" description="Flavodoxin" evidence="1">
    <location>
        <begin position="5"/>
        <end position="134"/>
    </location>
</feature>
<dbReference type="GO" id="GO:0006783">
    <property type="term" value="P:heme biosynthetic process"/>
    <property type="evidence" value="ECO:0007669"/>
    <property type="project" value="TreeGrafter"/>
</dbReference>
<sequence length="165" mass="18183">MRILVTAASKHGATREIADRIAQRLGDAGHEVTCQAPEDVTSVDDFDAVVCGSAVYMTQWMSSAQEFVSRFEDQLAERPFWAFSVGMAGVPKHAPQDPSRIGPVLLRVRAEGHQAFPGRYKPELLNLRERSIARLAGAVEGDFRDWNAVQAWTDGIIRSLASDTE</sequence>
<dbReference type="OrthoDB" id="129384at2"/>
<dbReference type="Proteomes" id="UP000280444">
    <property type="component" value="Unassembled WGS sequence"/>
</dbReference>
<keyword evidence="3" id="KW-1185">Reference proteome</keyword>
<dbReference type="AlphaFoldDB" id="A0A3P1SDJ5"/>
<gene>
    <name evidence="2" type="ORF">EII11_06735</name>
</gene>
<dbReference type="RefSeq" id="WP_124870528.1">
    <property type="nucleotide sequence ID" value="NZ_RQZF01000006.1"/>
</dbReference>
<dbReference type="SUPFAM" id="SSF52218">
    <property type="entry name" value="Flavoproteins"/>
    <property type="match status" value="1"/>
</dbReference>
<dbReference type="InterPro" id="IPR026816">
    <property type="entry name" value="Flavodoxin_dom"/>
</dbReference>
<proteinExistence type="predicted"/>
<comment type="caution">
    <text evidence="2">The sequence shown here is derived from an EMBL/GenBank/DDBJ whole genome shotgun (WGS) entry which is preliminary data.</text>
</comment>
<accession>A0A3P1SDJ5</accession>
<evidence type="ECO:0000313" key="2">
    <source>
        <dbReference type="EMBL" id="RRC95094.1"/>
    </source>
</evidence>
<reference evidence="2 3" key="1">
    <citation type="submission" date="2018-11" db="EMBL/GenBank/DDBJ databases">
        <title>Genomes From Bacteria Associated with the Canine Oral Cavity: a Test Case for Automated Genome-Based Taxonomic Assignment.</title>
        <authorList>
            <person name="Coil D.A."/>
            <person name="Jospin G."/>
            <person name="Darling A.E."/>
            <person name="Wallis C."/>
            <person name="Davis I.J."/>
            <person name="Harris S."/>
            <person name="Eisen J.A."/>
            <person name="Holcombe L.J."/>
            <person name="O'Flynn C."/>
        </authorList>
    </citation>
    <scope>NUCLEOTIDE SEQUENCE [LARGE SCALE GENOMIC DNA]</scope>
    <source>
        <strain evidence="2 3">OH770</strain>
    </source>
</reference>
<dbReference type="Pfam" id="PF12724">
    <property type="entry name" value="Flavodoxin_5"/>
    <property type="match status" value="1"/>
</dbReference>
<dbReference type="PANTHER" id="PTHR38030">
    <property type="entry name" value="PROTOPORPHYRINOGEN IX DEHYDROGENASE [MENAQUINONE]"/>
    <property type="match status" value="1"/>
</dbReference>
<organism evidence="2 3">
    <name type="scientific">Schaalia canis</name>
    <dbReference type="NCBI Taxonomy" id="100469"/>
    <lineage>
        <taxon>Bacteria</taxon>
        <taxon>Bacillati</taxon>
        <taxon>Actinomycetota</taxon>
        <taxon>Actinomycetes</taxon>
        <taxon>Actinomycetales</taxon>
        <taxon>Actinomycetaceae</taxon>
        <taxon>Schaalia</taxon>
    </lineage>
</organism>